<dbReference type="AlphaFoldDB" id="A0A934NU83"/>
<feature type="domain" description="UspA" evidence="2">
    <location>
        <begin position="153"/>
        <end position="280"/>
    </location>
</feature>
<feature type="domain" description="UspA" evidence="2">
    <location>
        <begin position="8"/>
        <end position="140"/>
    </location>
</feature>
<evidence type="ECO:0000259" key="2">
    <source>
        <dbReference type="Pfam" id="PF00582"/>
    </source>
</evidence>
<comment type="similarity">
    <text evidence="1">Belongs to the universal stress protein A family.</text>
</comment>
<dbReference type="PRINTS" id="PR01438">
    <property type="entry name" value="UNVRSLSTRESS"/>
</dbReference>
<accession>A0A934NU83</accession>
<keyword evidence="4" id="KW-1185">Reference proteome</keyword>
<evidence type="ECO:0000256" key="1">
    <source>
        <dbReference type="ARBA" id="ARBA00008791"/>
    </source>
</evidence>
<name>A0A934NU83_9NOCA</name>
<dbReference type="InterPro" id="IPR006015">
    <property type="entry name" value="Universal_stress_UspA"/>
</dbReference>
<dbReference type="InterPro" id="IPR014729">
    <property type="entry name" value="Rossmann-like_a/b/a_fold"/>
</dbReference>
<dbReference type="EMBL" id="JAEMNV010000007">
    <property type="protein sequence ID" value="MBJ8341302.1"/>
    <property type="molecule type" value="Genomic_DNA"/>
</dbReference>
<dbReference type="PANTHER" id="PTHR46268:SF6">
    <property type="entry name" value="UNIVERSAL STRESS PROTEIN UP12"/>
    <property type="match status" value="1"/>
</dbReference>
<protein>
    <submittedName>
        <fullName evidence="3">Universal stress protein</fullName>
    </submittedName>
</protein>
<dbReference type="RefSeq" id="WP_199706189.1">
    <property type="nucleotide sequence ID" value="NZ_JAEMNV010000007.1"/>
</dbReference>
<dbReference type="Pfam" id="PF00582">
    <property type="entry name" value="Usp"/>
    <property type="match status" value="2"/>
</dbReference>
<dbReference type="Gene3D" id="3.40.50.620">
    <property type="entry name" value="HUPs"/>
    <property type="match status" value="2"/>
</dbReference>
<evidence type="ECO:0000313" key="3">
    <source>
        <dbReference type="EMBL" id="MBJ8341302.1"/>
    </source>
</evidence>
<dbReference type="Proteomes" id="UP000655868">
    <property type="component" value="Unassembled WGS sequence"/>
</dbReference>
<dbReference type="PANTHER" id="PTHR46268">
    <property type="entry name" value="STRESS RESPONSE PROTEIN NHAX"/>
    <property type="match status" value="1"/>
</dbReference>
<reference evidence="3" key="1">
    <citation type="submission" date="2020-12" db="EMBL/GenBank/DDBJ databases">
        <title>Antrihabitans popcorni sp. nov. and Antrihabitans auranticaus sp. nov., isolated from a larva cave.</title>
        <authorList>
            <person name="Lee S.D."/>
            <person name="Kim I.S."/>
        </authorList>
    </citation>
    <scope>NUCLEOTIDE SEQUENCE</scope>
    <source>
        <strain evidence="3">YC3-6</strain>
    </source>
</reference>
<comment type="caution">
    <text evidence="3">The sequence shown here is derived from an EMBL/GenBank/DDBJ whole genome shotgun (WGS) entry which is preliminary data.</text>
</comment>
<dbReference type="InterPro" id="IPR006016">
    <property type="entry name" value="UspA"/>
</dbReference>
<sequence>MEPSQYPKPVVVGIDGSSAAIYAALWAAKEAVSHDAPLQLAYVMADAPASARPGEFDSEFDYGMDVLESARDAVSAANDSVKIDTKLHRGNLARTFIDLSATAELVAVGSSGIGHVAEILLGSTAGSLARGAHCPVAIVRGENSCTGPHSTGPVVVPVESGQLEDAAVHAAFREAALRCAELLVVHLHQPRPWAVPPSTTQVGKPMWTDPAVEKWRAAYPGVDAREIAVTGYSGSYLEQLSRSSRLIVVARRGGSDKPAHLGSSAHAMLYHAKCPVLVVPR</sequence>
<proteinExistence type="inferred from homology"/>
<organism evidence="3 4">
    <name type="scientific">Antrihabitans stalagmiti</name>
    <dbReference type="NCBI Taxonomy" id="2799499"/>
    <lineage>
        <taxon>Bacteria</taxon>
        <taxon>Bacillati</taxon>
        <taxon>Actinomycetota</taxon>
        <taxon>Actinomycetes</taxon>
        <taxon>Mycobacteriales</taxon>
        <taxon>Nocardiaceae</taxon>
        <taxon>Antrihabitans</taxon>
    </lineage>
</organism>
<gene>
    <name evidence="3" type="ORF">JGU71_20670</name>
</gene>
<evidence type="ECO:0000313" key="4">
    <source>
        <dbReference type="Proteomes" id="UP000655868"/>
    </source>
</evidence>
<dbReference type="SUPFAM" id="SSF52402">
    <property type="entry name" value="Adenine nucleotide alpha hydrolases-like"/>
    <property type="match status" value="2"/>
</dbReference>